<dbReference type="RefSeq" id="WP_107662926.1">
    <property type="nucleotide sequence ID" value="NZ_PZKG01000016.1"/>
</dbReference>
<proteinExistence type="predicted"/>
<evidence type="ECO:0000313" key="3">
    <source>
        <dbReference type="Proteomes" id="UP000241010"/>
    </source>
</evidence>
<feature type="domain" description="DUF4357" evidence="1">
    <location>
        <begin position="234"/>
        <end position="284"/>
    </location>
</feature>
<organism evidence="2 3">
    <name type="scientific">Cereibacter changlensis JA139</name>
    <dbReference type="NCBI Taxonomy" id="1188249"/>
    <lineage>
        <taxon>Bacteria</taxon>
        <taxon>Pseudomonadati</taxon>
        <taxon>Pseudomonadota</taxon>
        <taxon>Alphaproteobacteria</taxon>
        <taxon>Rhodobacterales</taxon>
        <taxon>Paracoccaceae</taxon>
        <taxon>Cereibacter</taxon>
    </lineage>
</organism>
<dbReference type="InterPro" id="IPR025579">
    <property type="entry name" value="DUF4357"/>
</dbReference>
<dbReference type="CDD" id="cd10447">
    <property type="entry name" value="GIY-YIG_unchar_2"/>
    <property type="match status" value="1"/>
</dbReference>
<protein>
    <submittedName>
        <fullName evidence="2">DUF4357 domain-containing protein</fullName>
    </submittedName>
</protein>
<comment type="caution">
    <text evidence="2">The sequence shown here is derived from an EMBL/GenBank/DDBJ whole genome shotgun (WGS) entry which is preliminary data.</text>
</comment>
<evidence type="ECO:0000259" key="1">
    <source>
        <dbReference type="Pfam" id="PF14267"/>
    </source>
</evidence>
<dbReference type="EMBL" id="PZKG01000016">
    <property type="protein sequence ID" value="PTE22709.1"/>
    <property type="molecule type" value="Genomic_DNA"/>
</dbReference>
<evidence type="ECO:0000313" key="2">
    <source>
        <dbReference type="EMBL" id="PTE22709.1"/>
    </source>
</evidence>
<dbReference type="OrthoDB" id="2656488at2"/>
<dbReference type="Proteomes" id="UP000241010">
    <property type="component" value="Unassembled WGS sequence"/>
</dbReference>
<reference evidence="2 3" key="1">
    <citation type="submission" date="2018-03" db="EMBL/GenBank/DDBJ databases">
        <title>Cereibacter changlensis.</title>
        <authorList>
            <person name="Meyer T.E."/>
            <person name="Miller S."/>
            <person name="Lodha T."/>
            <person name="Gandham S."/>
            <person name="Chintalapati S."/>
            <person name="Chintalapati V.R."/>
        </authorList>
    </citation>
    <scope>NUCLEOTIDE SEQUENCE [LARGE SCALE GENOMIC DNA]</scope>
    <source>
        <strain evidence="2 3">JA139</strain>
    </source>
</reference>
<accession>A0A2T4JXR3</accession>
<keyword evidence="3" id="KW-1185">Reference proteome</keyword>
<dbReference type="AlphaFoldDB" id="A0A2T4JXR3"/>
<gene>
    <name evidence="2" type="ORF">C5F48_05590</name>
</gene>
<name>A0A2T4JXR3_9RHOB</name>
<sequence>MASYGRSLEFFFVDGRPEGILTAEVFNWTGHILKVPRTRITEGLARREASFTGVYLLLGDLDGKACAYVGEGEDVAARIKAHDVAKDWWTDVVIVTTSANNLHKAHIKFLESRIVELARNAGNVALENGNTPPRSSLSEAARSNMEEFLDTLGIVLPALGIDLITSKKRATIPAPESVVPVPAAEFRLEFLKENIVALAGLQDGEFVVRQGSLARRAWVGSGDHNAGYRKLHSQLIESAVLMVNDHNAVFTTDYAFASPSAAAAVVLGRSANGRTEWHLPNGTTYRDWEAAQLSDA</sequence>
<dbReference type="Pfam" id="PF14267">
    <property type="entry name" value="DUF4357"/>
    <property type="match status" value="1"/>
</dbReference>